<proteinExistence type="predicted"/>
<dbReference type="KEGG" id="vg:55811570"/>
<accession>A0A3T0IGU4</accession>
<dbReference type="RefSeq" id="YP_009882274.1">
    <property type="nucleotide sequence ID" value="NC_049445.1"/>
</dbReference>
<name>A0A3T0IGU4_9CAUD</name>
<keyword evidence="2" id="KW-1185">Reference proteome</keyword>
<protein>
    <submittedName>
        <fullName evidence="1">Uncharacterized protein</fullName>
    </submittedName>
</protein>
<reference evidence="1 2" key="1">
    <citation type="submission" date="2018-12" db="EMBL/GenBank/DDBJ databases">
        <title>Successful treatment of antibiotic resistant microbial bone infection with bacteriophages.</title>
        <authorList>
            <person name="Nir-Paz R."/>
            <person name="Gelman D."/>
            <person name="Khouri A."/>
            <person name="Sisson B.M."/>
            <person name="Fackler J."/>
            <person name="Oren S.A."/>
            <person name="Khalifa L."/>
            <person name="Rimon A."/>
            <person name="Glazer S.C."/>
            <person name="Moses A.E."/>
            <person name="Yoram W."/>
            <person name="Schooley R.T."/>
            <person name="Hazan R."/>
        </authorList>
    </citation>
    <scope>NUCLEOTIDE SEQUENCE [LARGE SCALE GENOMIC DNA]</scope>
</reference>
<dbReference type="GeneID" id="55811570"/>
<dbReference type="Proteomes" id="UP000287416">
    <property type="component" value="Segment"/>
</dbReference>
<organism evidence="1 2">
    <name type="scientific">Acinetobacter phage AbTZA1</name>
    <dbReference type="NCBI Taxonomy" id="2500827"/>
    <lineage>
        <taxon>Viruses</taxon>
        <taxon>Duplodnaviria</taxon>
        <taxon>Heunggongvirae</taxon>
        <taxon>Uroviricota</taxon>
        <taxon>Caudoviricetes</taxon>
        <taxon>Pantevenvirales</taxon>
        <taxon>Straboviridae</taxon>
        <taxon>Twarogvirinae</taxon>
        <taxon>Hadassahvirus</taxon>
        <taxon>Hadassahvirus azbtza1</taxon>
    </lineage>
</organism>
<dbReference type="EMBL" id="MK278860">
    <property type="protein sequence ID" value="AZU98640.1"/>
    <property type="molecule type" value="Genomic_DNA"/>
</dbReference>
<evidence type="ECO:0000313" key="1">
    <source>
        <dbReference type="EMBL" id="AZU98640.1"/>
    </source>
</evidence>
<evidence type="ECO:0000313" key="2">
    <source>
        <dbReference type="Proteomes" id="UP000287416"/>
    </source>
</evidence>
<sequence length="157" mass="18022">MAKIVLSFDPKTSSYEIKELYNKRPKNNLRAVFAVKGDKRTLVVIDDSSSYSFNYIDVANHEPIYSWDIDSIEIEFEVDLEIPEHQIDIVFPPGTKFARGDMGLPDGKYLAKAIDTRTMLTSYGILDLHKKISSFQGMFFFDIQHYNILSVKSLTLE</sequence>